<feature type="domain" description="N-acetyltransferase" evidence="3">
    <location>
        <begin position="3"/>
        <end position="162"/>
    </location>
</feature>
<dbReference type="GO" id="GO:0016747">
    <property type="term" value="F:acyltransferase activity, transferring groups other than amino-acyl groups"/>
    <property type="evidence" value="ECO:0007669"/>
    <property type="project" value="InterPro"/>
</dbReference>
<dbReference type="InterPro" id="IPR050832">
    <property type="entry name" value="Bact_Acetyltransf"/>
</dbReference>
<keyword evidence="5" id="KW-1185">Reference proteome</keyword>
<dbReference type="RefSeq" id="WP_043142689.1">
    <property type="nucleotide sequence ID" value="NZ_JSUQ01000011.1"/>
</dbReference>
<comment type="caution">
    <text evidence="4">The sequence shown here is derived from an EMBL/GenBank/DDBJ whole genome shotgun (WGS) entry which is preliminary data.</text>
</comment>
<organism evidence="4 5">
    <name type="scientific">Mameliella alba</name>
    <dbReference type="NCBI Taxonomy" id="561184"/>
    <lineage>
        <taxon>Bacteria</taxon>
        <taxon>Pseudomonadati</taxon>
        <taxon>Pseudomonadota</taxon>
        <taxon>Alphaproteobacteria</taxon>
        <taxon>Rhodobacterales</taxon>
        <taxon>Roseobacteraceae</taxon>
        <taxon>Mameliella</taxon>
    </lineage>
</organism>
<proteinExistence type="predicted"/>
<dbReference type="PATRIC" id="fig|1515334.3.peg.2866"/>
<dbReference type="CDD" id="cd04301">
    <property type="entry name" value="NAT_SF"/>
    <property type="match status" value="1"/>
</dbReference>
<evidence type="ECO:0000313" key="5">
    <source>
        <dbReference type="Proteomes" id="UP000030960"/>
    </source>
</evidence>
<accession>A0A0B3SPL7</accession>
<dbReference type="PROSITE" id="PS51186">
    <property type="entry name" value="GNAT"/>
    <property type="match status" value="1"/>
</dbReference>
<dbReference type="SUPFAM" id="SSF55729">
    <property type="entry name" value="Acyl-CoA N-acyltransferases (Nat)"/>
    <property type="match status" value="1"/>
</dbReference>
<sequence length="162" mass="17906">MTITIRRAGPLDARPLAELLNEVIAAGGTTAMTRPVDAEDLRGWITRCPDRAAWHLAEDDSGEVMGFQWIEPAGYLPEDAAEIATFARRGRTGLGIGSALFRETEKAARALGYRWINANIRSDNMGGLAYYQSRGFEDYGTKPGVRLDDGRTVDKVLKRYDL</sequence>
<dbReference type="Pfam" id="PF00583">
    <property type="entry name" value="Acetyltransf_1"/>
    <property type="match status" value="1"/>
</dbReference>
<evidence type="ECO:0000259" key="3">
    <source>
        <dbReference type="PROSITE" id="PS51186"/>
    </source>
</evidence>
<dbReference type="STRING" id="561184.SAMN05216376_109213"/>
<dbReference type="PANTHER" id="PTHR43877">
    <property type="entry name" value="AMINOALKYLPHOSPHONATE N-ACETYLTRANSFERASE-RELATED-RELATED"/>
    <property type="match status" value="1"/>
</dbReference>
<evidence type="ECO:0000256" key="1">
    <source>
        <dbReference type="ARBA" id="ARBA00022679"/>
    </source>
</evidence>
<dbReference type="OrthoDB" id="5997585at2"/>
<name>A0A0B3SPL7_9RHOB</name>
<evidence type="ECO:0000313" key="4">
    <source>
        <dbReference type="EMBL" id="KHQ52374.1"/>
    </source>
</evidence>
<gene>
    <name evidence="4" type="ORF">OA50_02849</name>
</gene>
<keyword evidence="2" id="KW-0012">Acyltransferase</keyword>
<dbReference type="AlphaFoldDB" id="A0A0B3SPL7"/>
<dbReference type="InterPro" id="IPR016181">
    <property type="entry name" value="Acyl_CoA_acyltransferase"/>
</dbReference>
<keyword evidence="1 4" id="KW-0808">Transferase</keyword>
<dbReference type="InterPro" id="IPR000182">
    <property type="entry name" value="GNAT_dom"/>
</dbReference>
<dbReference type="EMBL" id="JSUQ01000011">
    <property type="protein sequence ID" value="KHQ52374.1"/>
    <property type="molecule type" value="Genomic_DNA"/>
</dbReference>
<evidence type="ECO:0000256" key="2">
    <source>
        <dbReference type="ARBA" id="ARBA00023315"/>
    </source>
</evidence>
<protein>
    <submittedName>
        <fullName evidence="4">Acetyltransferase, GNAT family protein</fullName>
    </submittedName>
</protein>
<reference evidence="4 5" key="1">
    <citation type="submission" date="2014-10" db="EMBL/GenBank/DDBJ databases">
        <title>Genome sequence of Ponticoccus sp. strain UMTAT08 isolated from clonal culture of toxic dinoflagellate Alexandrium tamiyavanichii.</title>
        <authorList>
            <person name="Gan H.Y."/>
            <person name="Muhd D.-D."/>
            <person name="Mohd Noor M.E."/>
            <person name="Yeong Y.S."/>
            <person name="Usup G."/>
        </authorList>
    </citation>
    <scope>NUCLEOTIDE SEQUENCE [LARGE SCALE GENOMIC DNA]</scope>
    <source>
        <strain evidence="4 5">UMTAT08</strain>
    </source>
</reference>
<dbReference type="Proteomes" id="UP000030960">
    <property type="component" value="Unassembled WGS sequence"/>
</dbReference>
<dbReference type="Gene3D" id="3.40.630.30">
    <property type="match status" value="1"/>
</dbReference>